<sequence length="110" mass="12027">MNILNSLSFLIFGLIMRFLPVFAPAFVAPDALNSAAAEATTRGTLLVAAGYAFAALGAWLLVREMARITRHTTAEVRRELQATRETRETANECEARAHGLASQVEVHAHY</sequence>
<keyword evidence="3" id="KW-1185">Reference proteome</keyword>
<name>A0A2U8E3V5_9BACT</name>
<dbReference type="Proteomes" id="UP000244896">
    <property type="component" value="Chromosome"/>
</dbReference>
<reference evidence="2 3" key="1">
    <citation type="journal article" date="2018" name="Syst. Appl. Microbiol.">
        <title>Ereboglobus luteus gen. nov. sp. nov. from cockroach guts, and new insights into the oxygen relationship of the genera Opitutus and Didymococcus (Verrucomicrobia: Opitutaceae).</title>
        <authorList>
            <person name="Tegtmeier D."/>
            <person name="Belitz A."/>
            <person name="Radek R."/>
            <person name="Heimerl T."/>
            <person name="Brune A."/>
        </authorList>
    </citation>
    <scope>NUCLEOTIDE SEQUENCE [LARGE SCALE GENOMIC DNA]</scope>
    <source>
        <strain evidence="2 3">Ho45</strain>
    </source>
</reference>
<evidence type="ECO:0000256" key="1">
    <source>
        <dbReference type="SAM" id="Phobius"/>
    </source>
</evidence>
<accession>A0A2U8E3V5</accession>
<feature type="transmembrane region" description="Helical" evidence="1">
    <location>
        <begin position="7"/>
        <end position="27"/>
    </location>
</feature>
<dbReference type="AlphaFoldDB" id="A0A2U8E3V5"/>
<evidence type="ECO:0000313" key="3">
    <source>
        <dbReference type="Proteomes" id="UP000244896"/>
    </source>
</evidence>
<keyword evidence="1" id="KW-1133">Transmembrane helix</keyword>
<gene>
    <name evidence="2" type="ORF">CKA38_09480</name>
</gene>
<dbReference type="KEGG" id="elut:CKA38_09480"/>
<dbReference type="RefSeq" id="WP_152032772.1">
    <property type="nucleotide sequence ID" value="NZ_CP023004.1"/>
</dbReference>
<keyword evidence="1" id="KW-0812">Transmembrane</keyword>
<protein>
    <submittedName>
        <fullName evidence="2">Uncharacterized protein</fullName>
    </submittedName>
</protein>
<evidence type="ECO:0000313" key="2">
    <source>
        <dbReference type="EMBL" id="AWI09445.1"/>
    </source>
</evidence>
<organism evidence="2 3">
    <name type="scientific">Ereboglobus luteus</name>
    <dbReference type="NCBI Taxonomy" id="1796921"/>
    <lineage>
        <taxon>Bacteria</taxon>
        <taxon>Pseudomonadati</taxon>
        <taxon>Verrucomicrobiota</taxon>
        <taxon>Opitutia</taxon>
        <taxon>Opitutales</taxon>
        <taxon>Opitutaceae</taxon>
        <taxon>Ereboglobus</taxon>
    </lineage>
</organism>
<dbReference type="EMBL" id="CP023004">
    <property type="protein sequence ID" value="AWI09445.1"/>
    <property type="molecule type" value="Genomic_DNA"/>
</dbReference>
<feature type="transmembrane region" description="Helical" evidence="1">
    <location>
        <begin position="39"/>
        <end position="62"/>
    </location>
</feature>
<proteinExistence type="predicted"/>
<keyword evidence="1" id="KW-0472">Membrane</keyword>